<dbReference type="AlphaFoldDB" id="A0A8T0NUB0"/>
<protein>
    <submittedName>
        <fullName evidence="1">Uncharacterized protein</fullName>
    </submittedName>
</protein>
<evidence type="ECO:0000313" key="2">
    <source>
        <dbReference type="Proteomes" id="UP000823388"/>
    </source>
</evidence>
<organism evidence="1 2">
    <name type="scientific">Panicum virgatum</name>
    <name type="common">Blackwell switchgrass</name>
    <dbReference type="NCBI Taxonomy" id="38727"/>
    <lineage>
        <taxon>Eukaryota</taxon>
        <taxon>Viridiplantae</taxon>
        <taxon>Streptophyta</taxon>
        <taxon>Embryophyta</taxon>
        <taxon>Tracheophyta</taxon>
        <taxon>Spermatophyta</taxon>
        <taxon>Magnoliopsida</taxon>
        <taxon>Liliopsida</taxon>
        <taxon>Poales</taxon>
        <taxon>Poaceae</taxon>
        <taxon>PACMAD clade</taxon>
        <taxon>Panicoideae</taxon>
        <taxon>Panicodae</taxon>
        <taxon>Paniceae</taxon>
        <taxon>Panicinae</taxon>
        <taxon>Panicum</taxon>
        <taxon>Panicum sect. Hiantes</taxon>
    </lineage>
</organism>
<comment type="caution">
    <text evidence="1">The sequence shown here is derived from an EMBL/GenBank/DDBJ whole genome shotgun (WGS) entry which is preliminary data.</text>
</comment>
<gene>
    <name evidence="1" type="ORF">PVAP13_9KG233900</name>
</gene>
<dbReference type="Proteomes" id="UP000823388">
    <property type="component" value="Chromosome 9K"/>
</dbReference>
<name>A0A8T0NUB0_PANVG</name>
<evidence type="ECO:0000313" key="1">
    <source>
        <dbReference type="EMBL" id="KAG2550284.1"/>
    </source>
</evidence>
<accession>A0A8T0NUB0</accession>
<dbReference type="EMBL" id="CM029053">
    <property type="protein sequence ID" value="KAG2550284.1"/>
    <property type="molecule type" value="Genomic_DNA"/>
</dbReference>
<proteinExistence type="predicted"/>
<sequence length="74" mass="8371">MGCFGHQGVPSAMWALWKTRNKLVFEDKVIQKPEVVIYKLLALLLHGKILAAEKNRIQVEEMIEVIHQACDLGA</sequence>
<reference evidence="1" key="1">
    <citation type="submission" date="2020-05" db="EMBL/GenBank/DDBJ databases">
        <title>WGS assembly of Panicum virgatum.</title>
        <authorList>
            <person name="Lovell J.T."/>
            <person name="Jenkins J."/>
            <person name="Shu S."/>
            <person name="Juenger T.E."/>
            <person name="Schmutz J."/>
        </authorList>
    </citation>
    <scope>NUCLEOTIDE SEQUENCE</scope>
    <source>
        <strain evidence="1">AP13</strain>
    </source>
</reference>
<keyword evidence="2" id="KW-1185">Reference proteome</keyword>